<evidence type="ECO:0000313" key="15">
    <source>
        <dbReference type="Proteomes" id="UP000478483"/>
    </source>
</evidence>
<dbReference type="PANTHER" id="PTHR47268">
    <property type="entry name" value="ACYLPHOSPHATASE"/>
    <property type="match status" value="1"/>
</dbReference>
<dbReference type="EMBL" id="QSFP01000034">
    <property type="protein sequence ID" value="RHA63039.1"/>
    <property type="molecule type" value="Genomic_DNA"/>
</dbReference>
<dbReference type="Pfam" id="PF00708">
    <property type="entry name" value="Acylphosphatase"/>
    <property type="match status" value="1"/>
</dbReference>
<dbReference type="Proteomes" id="UP000283586">
    <property type="component" value="Unassembled WGS sequence"/>
</dbReference>
<dbReference type="InterPro" id="IPR017968">
    <property type="entry name" value="Acylphosphatase_CS"/>
</dbReference>
<evidence type="ECO:0000313" key="11">
    <source>
        <dbReference type="EMBL" id="RHA63039.1"/>
    </source>
</evidence>
<sequence length="94" mass="10711">MMDNEKIIRKKVFVYGAVQGVGFRYRAEHAANMLGVTGWVRNEPDGSVLLEVQGTDEQIDKVLAMVNQGTYVNIDRITANQIPIEEREYGFHIR</sequence>
<dbReference type="EMBL" id="WGGT01000019">
    <property type="protein sequence ID" value="MVQ46782.1"/>
    <property type="molecule type" value="Genomic_DNA"/>
</dbReference>
<dbReference type="PROSITE" id="PS51160">
    <property type="entry name" value="ACYLPHOSPHATASE_3"/>
    <property type="match status" value="1"/>
</dbReference>
<keyword evidence="5 6" id="KW-0378">Hydrolase</keyword>
<protein>
    <recommendedName>
        <fullName evidence="3 5">Acylphosphatase</fullName>
        <ecNumber evidence="2 5">3.6.1.7</ecNumber>
    </recommendedName>
</protein>
<evidence type="ECO:0000313" key="9">
    <source>
        <dbReference type="EMBL" id="MTR85211.1"/>
    </source>
</evidence>
<dbReference type="PRINTS" id="PR00112">
    <property type="entry name" value="ACYLPHPHTASE"/>
</dbReference>
<feature type="active site" evidence="5">
    <location>
        <position position="24"/>
    </location>
</feature>
<dbReference type="EMBL" id="QRQN01000034">
    <property type="protein sequence ID" value="RHN03559.1"/>
    <property type="molecule type" value="Genomic_DNA"/>
</dbReference>
<evidence type="ECO:0000313" key="10">
    <source>
        <dbReference type="EMBL" id="MVQ46782.1"/>
    </source>
</evidence>
<dbReference type="SUPFAM" id="SSF54975">
    <property type="entry name" value="Acylphosphatase/BLUF domain-like"/>
    <property type="match status" value="1"/>
</dbReference>
<dbReference type="InterPro" id="IPR020456">
    <property type="entry name" value="Acylphosphatase"/>
</dbReference>
<dbReference type="PROSITE" id="PS00150">
    <property type="entry name" value="ACYLPHOSPHATASE_1"/>
    <property type="match status" value="1"/>
</dbReference>
<dbReference type="InterPro" id="IPR036046">
    <property type="entry name" value="Acylphosphatase-like_dom_sf"/>
</dbReference>
<comment type="caution">
    <text evidence="9">The sequence shown here is derived from an EMBL/GenBank/DDBJ whole genome shotgun (WGS) entry which is preliminary data.</text>
</comment>
<gene>
    <name evidence="11" type="ORF">DW927_18310</name>
    <name evidence="12" type="ORF">DWZ31_18275</name>
    <name evidence="10" type="ORF">GCK47_14010</name>
    <name evidence="9" type="ORF">GMD50_09065</name>
</gene>
<evidence type="ECO:0000256" key="1">
    <source>
        <dbReference type="ARBA" id="ARBA00005614"/>
    </source>
</evidence>
<proteinExistence type="inferred from homology"/>
<evidence type="ECO:0000313" key="13">
    <source>
        <dbReference type="Proteomes" id="UP000283586"/>
    </source>
</evidence>
<dbReference type="RefSeq" id="WP_118412831.1">
    <property type="nucleotide sequence ID" value="NZ_CP097279.1"/>
</dbReference>
<dbReference type="Proteomes" id="UP000284465">
    <property type="component" value="Unassembled WGS sequence"/>
</dbReference>
<evidence type="ECO:0000259" key="8">
    <source>
        <dbReference type="PROSITE" id="PS51160"/>
    </source>
</evidence>
<dbReference type="GO" id="GO:0003998">
    <property type="term" value="F:acylphosphatase activity"/>
    <property type="evidence" value="ECO:0007669"/>
    <property type="project" value="UniProtKB-EC"/>
</dbReference>
<dbReference type="PROSITE" id="PS00151">
    <property type="entry name" value="ACYLPHOSPHATASE_2"/>
    <property type="match status" value="1"/>
</dbReference>
<evidence type="ECO:0000256" key="7">
    <source>
        <dbReference type="RuleBase" id="RU004168"/>
    </source>
</evidence>
<dbReference type="Gene3D" id="3.30.70.100">
    <property type="match status" value="1"/>
</dbReference>
<reference evidence="10 16" key="3">
    <citation type="submission" date="2019-10" db="EMBL/GenBank/DDBJ databases">
        <title>Roseburia spp. ameliorate alcoholic fatty liver via restoration of gut barrier function.</title>
        <authorList>
            <person name="Seo B."/>
            <person name="Ko G."/>
        </authorList>
    </citation>
    <scope>NUCLEOTIDE SEQUENCE [LARGE SCALE GENOMIC DNA]</scope>
    <source>
        <strain evidence="10 16">SNUG30017</strain>
    </source>
</reference>
<accession>A0A1Q6SJ84</accession>
<evidence type="ECO:0000256" key="3">
    <source>
        <dbReference type="ARBA" id="ARBA00015991"/>
    </source>
</evidence>
<organism evidence="9 15">
    <name type="scientific">Roseburia intestinalis</name>
    <dbReference type="NCBI Taxonomy" id="166486"/>
    <lineage>
        <taxon>Bacteria</taxon>
        <taxon>Bacillati</taxon>
        <taxon>Bacillota</taxon>
        <taxon>Clostridia</taxon>
        <taxon>Lachnospirales</taxon>
        <taxon>Lachnospiraceae</taxon>
        <taxon>Roseburia</taxon>
    </lineage>
</organism>
<dbReference type="PANTHER" id="PTHR47268:SF4">
    <property type="entry name" value="ACYLPHOSPHATASE"/>
    <property type="match status" value="1"/>
</dbReference>
<name>A0A1Q6SJ84_9FIRM</name>
<dbReference type="EMBL" id="WNAJ01000009">
    <property type="protein sequence ID" value="MTR85211.1"/>
    <property type="molecule type" value="Genomic_DNA"/>
</dbReference>
<feature type="domain" description="Acylphosphatase-like" evidence="8">
    <location>
        <begin position="9"/>
        <end position="94"/>
    </location>
</feature>
<dbReference type="Proteomes" id="UP000479531">
    <property type="component" value="Unassembled WGS sequence"/>
</dbReference>
<dbReference type="EC" id="3.6.1.7" evidence="2 5"/>
<evidence type="ECO:0000256" key="2">
    <source>
        <dbReference type="ARBA" id="ARBA00012150"/>
    </source>
</evidence>
<evidence type="ECO:0000256" key="6">
    <source>
        <dbReference type="RuleBase" id="RU000553"/>
    </source>
</evidence>
<dbReference type="AlphaFoldDB" id="A0A1Q6SJ84"/>
<comment type="catalytic activity">
    <reaction evidence="4 5 6">
        <text>an acyl phosphate + H2O = a carboxylate + phosphate + H(+)</text>
        <dbReference type="Rhea" id="RHEA:14965"/>
        <dbReference type="ChEBI" id="CHEBI:15377"/>
        <dbReference type="ChEBI" id="CHEBI:15378"/>
        <dbReference type="ChEBI" id="CHEBI:29067"/>
        <dbReference type="ChEBI" id="CHEBI:43474"/>
        <dbReference type="ChEBI" id="CHEBI:59918"/>
        <dbReference type="EC" id="3.6.1.7"/>
    </reaction>
</comment>
<reference evidence="9 15" key="2">
    <citation type="journal article" date="2019" name="Nat. Med.">
        <title>A library of human gut bacterial isolates paired with longitudinal multiomics data enables mechanistic microbiome research.</title>
        <authorList>
            <person name="Poyet M."/>
            <person name="Groussin M."/>
            <person name="Gibbons S.M."/>
            <person name="Avila-Pacheco J."/>
            <person name="Jiang X."/>
            <person name="Kearney S.M."/>
            <person name="Perrotta A.R."/>
            <person name="Berdy B."/>
            <person name="Zhao S."/>
            <person name="Lieberman T.D."/>
            <person name="Swanson P.K."/>
            <person name="Smith M."/>
            <person name="Roesemann S."/>
            <person name="Alexander J.E."/>
            <person name="Rich S.A."/>
            <person name="Livny J."/>
            <person name="Vlamakis H."/>
            <person name="Clish C."/>
            <person name="Bullock K."/>
            <person name="Deik A."/>
            <person name="Scott J."/>
            <person name="Pierce K.A."/>
            <person name="Xavier R.J."/>
            <person name="Alm E.J."/>
        </authorList>
    </citation>
    <scope>NUCLEOTIDE SEQUENCE [LARGE SCALE GENOMIC DNA]</scope>
    <source>
        <strain evidence="9 15">BIOML-A1</strain>
    </source>
</reference>
<evidence type="ECO:0000256" key="5">
    <source>
        <dbReference type="PROSITE-ProRule" id="PRU00520"/>
    </source>
</evidence>
<feature type="active site" evidence="5">
    <location>
        <position position="42"/>
    </location>
</feature>
<dbReference type="Proteomes" id="UP000478483">
    <property type="component" value="Unassembled WGS sequence"/>
</dbReference>
<dbReference type="InterPro" id="IPR001792">
    <property type="entry name" value="Acylphosphatase-like_dom"/>
</dbReference>
<evidence type="ECO:0000313" key="14">
    <source>
        <dbReference type="Proteomes" id="UP000284465"/>
    </source>
</evidence>
<comment type="similarity">
    <text evidence="1 7">Belongs to the acylphosphatase family.</text>
</comment>
<reference evidence="13 14" key="1">
    <citation type="submission" date="2018-08" db="EMBL/GenBank/DDBJ databases">
        <title>A genome reference for cultivated species of the human gut microbiota.</title>
        <authorList>
            <person name="Zou Y."/>
            <person name="Xue W."/>
            <person name="Luo G."/>
        </authorList>
    </citation>
    <scope>NUCLEOTIDE SEQUENCE [LARGE SCALE GENOMIC DNA]</scope>
    <source>
        <strain evidence="12 13">AF31-21AC</strain>
        <strain evidence="11 14">AM43-11</strain>
    </source>
</reference>
<evidence type="ECO:0000256" key="4">
    <source>
        <dbReference type="ARBA" id="ARBA00047645"/>
    </source>
</evidence>
<evidence type="ECO:0000313" key="12">
    <source>
        <dbReference type="EMBL" id="RHN03559.1"/>
    </source>
</evidence>
<evidence type="ECO:0000313" key="16">
    <source>
        <dbReference type="Proteomes" id="UP000479531"/>
    </source>
</evidence>